<keyword evidence="2" id="KW-1185">Reference proteome</keyword>
<comment type="caution">
    <text evidence="1">The sequence shown here is derived from an EMBL/GenBank/DDBJ whole genome shotgun (WGS) entry which is preliminary data.</text>
</comment>
<protein>
    <submittedName>
        <fullName evidence="1">Uncharacterized protein</fullName>
    </submittedName>
</protein>
<dbReference type="Proteomes" id="UP001597542">
    <property type="component" value="Unassembled WGS sequence"/>
</dbReference>
<organism evidence="1 2">
    <name type="scientific">Amycolatopsis albidoflavus</name>
    <dbReference type="NCBI Taxonomy" id="102226"/>
    <lineage>
        <taxon>Bacteria</taxon>
        <taxon>Bacillati</taxon>
        <taxon>Actinomycetota</taxon>
        <taxon>Actinomycetes</taxon>
        <taxon>Pseudonocardiales</taxon>
        <taxon>Pseudonocardiaceae</taxon>
        <taxon>Amycolatopsis</taxon>
    </lineage>
</organism>
<dbReference type="EMBL" id="JBHUKQ010000012">
    <property type="protein sequence ID" value="MFD2482971.1"/>
    <property type="molecule type" value="Genomic_DNA"/>
</dbReference>
<reference evidence="2" key="1">
    <citation type="journal article" date="2019" name="Int. J. Syst. Evol. Microbiol.">
        <title>The Global Catalogue of Microorganisms (GCM) 10K type strain sequencing project: providing services to taxonomists for standard genome sequencing and annotation.</title>
        <authorList>
            <consortium name="The Broad Institute Genomics Platform"/>
            <consortium name="The Broad Institute Genome Sequencing Center for Infectious Disease"/>
            <person name="Wu L."/>
            <person name="Ma J."/>
        </authorList>
    </citation>
    <scope>NUCLEOTIDE SEQUENCE [LARGE SCALE GENOMIC DNA]</scope>
    <source>
        <strain evidence="2">CGMCC 4.7638</strain>
    </source>
</reference>
<evidence type="ECO:0000313" key="2">
    <source>
        <dbReference type="Proteomes" id="UP001597542"/>
    </source>
</evidence>
<dbReference type="RefSeq" id="WP_344266487.1">
    <property type="nucleotide sequence ID" value="NZ_BAAAHV010000003.1"/>
</dbReference>
<gene>
    <name evidence="1" type="ORF">ACFSUT_21990</name>
</gene>
<sequence>MDGQNDFGEDQLVTFTENGEVTGGLVEIQVVSLTWPGEARPKPSPRANRNR</sequence>
<accession>A0ABW5I122</accession>
<proteinExistence type="predicted"/>
<name>A0ABW5I122_9PSEU</name>
<evidence type="ECO:0000313" key="1">
    <source>
        <dbReference type="EMBL" id="MFD2482971.1"/>
    </source>
</evidence>